<feature type="region of interest" description="Disordered" evidence="1">
    <location>
        <begin position="1"/>
        <end position="24"/>
    </location>
</feature>
<name>A0A979FLD4_HYAAZ</name>
<accession>A0A979FLD4</accession>
<evidence type="ECO:0000256" key="1">
    <source>
        <dbReference type="SAM" id="MobiDB-lite"/>
    </source>
</evidence>
<keyword evidence="2" id="KW-1185">Reference proteome</keyword>
<reference evidence="3" key="1">
    <citation type="submission" date="2025-08" db="UniProtKB">
        <authorList>
            <consortium name="RefSeq"/>
        </authorList>
    </citation>
    <scope>IDENTIFICATION</scope>
    <source>
        <tissue evidence="3">Whole organism</tissue>
    </source>
</reference>
<protein>
    <submittedName>
        <fullName evidence="3">Uncharacterized protein LOC125178351</fullName>
    </submittedName>
</protein>
<proteinExistence type="predicted"/>
<dbReference type="RefSeq" id="XP_047737843.1">
    <property type="nucleotide sequence ID" value="XM_047881887.1"/>
</dbReference>
<dbReference type="AlphaFoldDB" id="A0A979FLD4"/>
<sequence length="102" mass="10707">MRGPGGPWPTPSHPLPPLARGSGSWRCGAASSVQRSCRRCCGRCTGQECGRAAGATRKPTLAGGRGMFASTSETTCLRGDQWCPVTPTCRRRVKTTRATSAA</sequence>
<dbReference type="Proteomes" id="UP000694843">
    <property type="component" value="Unplaced"/>
</dbReference>
<gene>
    <name evidence="3" type="primary">LOC125178351</name>
</gene>
<evidence type="ECO:0000313" key="2">
    <source>
        <dbReference type="Proteomes" id="UP000694843"/>
    </source>
</evidence>
<dbReference type="KEGG" id="hazt:125178351"/>
<dbReference type="GeneID" id="125178351"/>
<evidence type="ECO:0000313" key="3">
    <source>
        <dbReference type="RefSeq" id="XP_047737843.1"/>
    </source>
</evidence>
<feature type="compositionally biased region" description="Pro residues" evidence="1">
    <location>
        <begin position="1"/>
        <end position="17"/>
    </location>
</feature>
<organism evidence="2 3">
    <name type="scientific">Hyalella azteca</name>
    <name type="common">Amphipod</name>
    <dbReference type="NCBI Taxonomy" id="294128"/>
    <lineage>
        <taxon>Eukaryota</taxon>
        <taxon>Metazoa</taxon>
        <taxon>Ecdysozoa</taxon>
        <taxon>Arthropoda</taxon>
        <taxon>Crustacea</taxon>
        <taxon>Multicrustacea</taxon>
        <taxon>Malacostraca</taxon>
        <taxon>Eumalacostraca</taxon>
        <taxon>Peracarida</taxon>
        <taxon>Amphipoda</taxon>
        <taxon>Senticaudata</taxon>
        <taxon>Talitrida</taxon>
        <taxon>Talitroidea</taxon>
        <taxon>Hyalellidae</taxon>
        <taxon>Hyalella</taxon>
    </lineage>
</organism>